<proteinExistence type="predicted"/>
<gene>
    <name evidence="6" type="ORF">RQP52_00425</name>
</gene>
<dbReference type="SUPFAM" id="SSF46689">
    <property type="entry name" value="Homeodomain-like"/>
    <property type="match status" value="1"/>
</dbReference>
<keyword evidence="1" id="KW-0805">Transcription regulation</keyword>
<sequence>MARNKEFEVNAVLRKAMHIFWEQGYEKTSMQDLVTHMGIHRRSIYDTFGDKHRLYMKAVEKYGELLESSVHQKVEAPTPMKQAIRRMFEHAIMAADDRPKGCLMVNTAVELAVCDEEAAEKVNQSFVKTEDKLYDLILRGKETGEIGNHQDARRTAEFLNSAFIGLCVLAKTTNDKEKLEGIIDTSLAILD</sequence>
<feature type="DNA-binding region" description="H-T-H motif" evidence="4">
    <location>
        <begin position="29"/>
        <end position="48"/>
    </location>
</feature>
<dbReference type="PROSITE" id="PS50977">
    <property type="entry name" value="HTH_TETR_2"/>
    <property type="match status" value="1"/>
</dbReference>
<dbReference type="Gene3D" id="1.10.10.60">
    <property type="entry name" value="Homeodomain-like"/>
    <property type="match status" value="1"/>
</dbReference>
<comment type="caution">
    <text evidence="6">The sequence shown here is derived from an EMBL/GenBank/DDBJ whole genome shotgun (WGS) entry which is preliminary data.</text>
</comment>
<dbReference type="Pfam" id="PF16925">
    <property type="entry name" value="TetR_C_13"/>
    <property type="match status" value="1"/>
</dbReference>
<dbReference type="InterPro" id="IPR009057">
    <property type="entry name" value="Homeodomain-like_sf"/>
</dbReference>
<name>A0ABU3R5I3_9BACL</name>
<dbReference type="InterPro" id="IPR011075">
    <property type="entry name" value="TetR_C"/>
</dbReference>
<evidence type="ECO:0000313" key="7">
    <source>
        <dbReference type="Proteomes" id="UP001260980"/>
    </source>
</evidence>
<evidence type="ECO:0000256" key="4">
    <source>
        <dbReference type="PROSITE-ProRule" id="PRU00335"/>
    </source>
</evidence>
<evidence type="ECO:0000259" key="5">
    <source>
        <dbReference type="PROSITE" id="PS50977"/>
    </source>
</evidence>
<evidence type="ECO:0000256" key="2">
    <source>
        <dbReference type="ARBA" id="ARBA00023125"/>
    </source>
</evidence>
<keyword evidence="2 4" id="KW-0238">DNA-binding</keyword>
<dbReference type="InterPro" id="IPR001647">
    <property type="entry name" value="HTH_TetR"/>
</dbReference>
<dbReference type="Gene3D" id="1.10.357.10">
    <property type="entry name" value="Tetracycline Repressor, domain 2"/>
    <property type="match status" value="1"/>
</dbReference>
<feature type="domain" description="HTH tetR-type" evidence="5">
    <location>
        <begin position="6"/>
        <end position="66"/>
    </location>
</feature>
<dbReference type="PANTHER" id="PTHR47506">
    <property type="entry name" value="TRANSCRIPTIONAL REGULATORY PROTEIN"/>
    <property type="match status" value="1"/>
</dbReference>
<dbReference type="Pfam" id="PF00440">
    <property type="entry name" value="TetR_N"/>
    <property type="match status" value="1"/>
</dbReference>
<dbReference type="RefSeq" id="WP_315948739.1">
    <property type="nucleotide sequence ID" value="NZ_JAWCUD010000001.1"/>
</dbReference>
<evidence type="ECO:0000313" key="6">
    <source>
        <dbReference type="EMBL" id="MDU0199526.1"/>
    </source>
</evidence>
<dbReference type="SUPFAM" id="SSF48498">
    <property type="entry name" value="Tetracyclin repressor-like, C-terminal domain"/>
    <property type="match status" value="1"/>
</dbReference>
<dbReference type="PANTHER" id="PTHR47506:SF1">
    <property type="entry name" value="HTH-TYPE TRANSCRIPTIONAL REGULATOR YJDC"/>
    <property type="match status" value="1"/>
</dbReference>
<organism evidence="6 7">
    <name type="scientific">Paenibacillus violae</name>
    <dbReference type="NCBI Taxonomy" id="3077234"/>
    <lineage>
        <taxon>Bacteria</taxon>
        <taxon>Bacillati</taxon>
        <taxon>Bacillota</taxon>
        <taxon>Bacilli</taxon>
        <taxon>Bacillales</taxon>
        <taxon>Paenibacillaceae</taxon>
        <taxon>Paenibacillus</taxon>
    </lineage>
</organism>
<dbReference type="Proteomes" id="UP001260980">
    <property type="component" value="Unassembled WGS sequence"/>
</dbReference>
<reference evidence="6 7" key="1">
    <citation type="submission" date="2023-10" db="EMBL/GenBank/DDBJ databases">
        <title>Paenibacillus strain PFR10 Genome sequencing and assembly.</title>
        <authorList>
            <person name="Kim I."/>
        </authorList>
    </citation>
    <scope>NUCLEOTIDE SEQUENCE [LARGE SCALE GENOMIC DNA]</scope>
    <source>
        <strain evidence="6 7">PFR10</strain>
    </source>
</reference>
<keyword evidence="7" id="KW-1185">Reference proteome</keyword>
<protein>
    <submittedName>
        <fullName evidence="6">TetR/AcrR family transcriptional regulator</fullName>
    </submittedName>
</protein>
<dbReference type="EMBL" id="JAWCUD010000001">
    <property type="protein sequence ID" value="MDU0199526.1"/>
    <property type="molecule type" value="Genomic_DNA"/>
</dbReference>
<dbReference type="InterPro" id="IPR036271">
    <property type="entry name" value="Tet_transcr_reg_TetR-rel_C_sf"/>
</dbReference>
<evidence type="ECO:0000256" key="3">
    <source>
        <dbReference type="ARBA" id="ARBA00023163"/>
    </source>
</evidence>
<evidence type="ECO:0000256" key="1">
    <source>
        <dbReference type="ARBA" id="ARBA00023015"/>
    </source>
</evidence>
<accession>A0ABU3R5I3</accession>
<keyword evidence="3" id="KW-0804">Transcription</keyword>